<evidence type="ECO:0000313" key="2">
    <source>
        <dbReference type="EMBL" id="EAR27461.1"/>
    </source>
</evidence>
<keyword evidence="2" id="KW-0346">Stress response</keyword>
<evidence type="ECO:0000259" key="1">
    <source>
        <dbReference type="PROSITE" id="PS51787"/>
    </source>
</evidence>
<dbReference type="InterPro" id="IPR003111">
    <property type="entry name" value="Lon_prtase_N"/>
</dbReference>
<dbReference type="GO" id="GO:0003677">
    <property type="term" value="F:DNA binding"/>
    <property type="evidence" value="ECO:0007669"/>
    <property type="project" value="UniProtKB-KW"/>
</dbReference>
<organism evidence="2 3">
    <name type="scientific">Pseudoalteromonas tunicata D2</name>
    <dbReference type="NCBI Taxonomy" id="87626"/>
    <lineage>
        <taxon>Bacteria</taxon>
        <taxon>Pseudomonadati</taxon>
        <taxon>Pseudomonadota</taxon>
        <taxon>Gammaproteobacteria</taxon>
        <taxon>Alteromonadales</taxon>
        <taxon>Pseudoalteromonadaceae</taxon>
        <taxon>Pseudoalteromonas</taxon>
    </lineage>
</organism>
<keyword evidence="2" id="KW-0645">Protease</keyword>
<feature type="domain" description="Lon N-terminal" evidence="1">
    <location>
        <begin position="11"/>
        <end position="159"/>
    </location>
</feature>
<dbReference type="eggNOG" id="COG0466">
    <property type="taxonomic scope" value="Bacteria"/>
</dbReference>
<dbReference type="STRING" id="87626.PTD2_15517"/>
<dbReference type="GO" id="GO:0006508">
    <property type="term" value="P:proteolysis"/>
    <property type="evidence" value="ECO:0007669"/>
    <property type="project" value="UniProtKB-KW"/>
</dbReference>
<dbReference type="FunFam" id="2.30.130.40:FF:000001">
    <property type="entry name" value="Lon protease"/>
    <property type="match status" value="1"/>
</dbReference>
<keyword evidence="2" id="KW-0378">Hydrolase</keyword>
<dbReference type="GO" id="GO:0004176">
    <property type="term" value="F:ATP-dependent peptidase activity"/>
    <property type="evidence" value="ECO:0007669"/>
    <property type="project" value="InterPro"/>
</dbReference>
<name>A4CD18_9GAMM</name>
<proteinExistence type="predicted"/>
<dbReference type="PANTHER" id="PTHR10046">
    <property type="entry name" value="ATP DEPENDENT LON PROTEASE FAMILY MEMBER"/>
    <property type="match status" value="1"/>
</dbReference>
<dbReference type="GO" id="GO:0030163">
    <property type="term" value="P:protein catabolic process"/>
    <property type="evidence" value="ECO:0007669"/>
    <property type="project" value="InterPro"/>
</dbReference>
<accession>A4CD18</accession>
<gene>
    <name evidence="2" type="ORF">PTD2_15517</name>
</gene>
<dbReference type="EMBL" id="AAOH01000006">
    <property type="protein sequence ID" value="EAR27461.1"/>
    <property type="molecule type" value="Genomic_DNA"/>
</dbReference>
<dbReference type="SMART" id="SM00464">
    <property type="entry name" value="LON"/>
    <property type="match status" value="1"/>
</dbReference>
<comment type="caution">
    <text evidence="2">The sequence shown here is derived from an EMBL/GenBank/DDBJ whole genome shotgun (WGS) entry which is preliminary data.</text>
</comment>
<dbReference type="Gene3D" id="2.30.130.40">
    <property type="entry name" value="LON domain-like"/>
    <property type="match status" value="1"/>
</dbReference>
<dbReference type="GO" id="GO:0005524">
    <property type="term" value="F:ATP binding"/>
    <property type="evidence" value="ECO:0007669"/>
    <property type="project" value="InterPro"/>
</dbReference>
<keyword evidence="2" id="KW-0238">DNA-binding</keyword>
<dbReference type="Pfam" id="PF02190">
    <property type="entry name" value="LON_substr_bdg"/>
    <property type="match status" value="1"/>
</dbReference>
<dbReference type="HOGENOM" id="CLU_1592023_0_0_6"/>
<evidence type="ECO:0000313" key="3">
    <source>
        <dbReference type="Proteomes" id="UP000006201"/>
    </source>
</evidence>
<dbReference type="InterPro" id="IPR046336">
    <property type="entry name" value="Lon_prtase_N_sf"/>
</dbReference>
<dbReference type="InterPro" id="IPR027065">
    <property type="entry name" value="Lon_Prtase"/>
</dbReference>
<dbReference type="Proteomes" id="UP000006201">
    <property type="component" value="Unassembled WGS sequence"/>
</dbReference>
<keyword evidence="3" id="KW-1185">Reference proteome</keyword>
<dbReference type="GO" id="GO:0004252">
    <property type="term" value="F:serine-type endopeptidase activity"/>
    <property type="evidence" value="ECO:0007669"/>
    <property type="project" value="InterPro"/>
</dbReference>
<dbReference type="SUPFAM" id="SSF88697">
    <property type="entry name" value="PUA domain-like"/>
    <property type="match status" value="1"/>
</dbReference>
<dbReference type="PROSITE" id="PS51787">
    <property type="entry name" value="LON_N"/>
    <property type="match status" value="1"/>
</dbReference>
<sequence length="159" mass="17807">MTLERTDCVEIPVLALRDVVVYPHMVIPLFVGREKSIKCLEAAMENDKQIFLVAQKDAAIDEPESQDVFDVGTIATILQLLKLPDGTVKVLVEGTQRAKINKFTQTDAFFMADVQFLVSSDIPEQEQDIFVRSAISQFEGYVKLNKKNPTRSPNVGFSN</sequence>
<dbReference type="InterPro" id="IPR015947">
    <property type="entry name" value="PUA-like_sf"/>
</dbReference>
<reference evidence="2 3" key="1">
    <citation type="submission" date="2006-02" db="EMBL/GenBank/DDBJ databases">
        <authorList>
            <person name="Moran M.A."/>
            <person name="Kjelleberg S."/>
            <person name="Egan S."/>
            <person name="Saunders N."/>
            <person name="Thomas T."/>
            <person name="Ferriera S."/>
            <person name="Johnson J."/>
            <person name="Kravitz S."/>
            <person name="Halpern A."/>
            <person name="Remington K."/>
            <person name="Beeson K."/>
            <person name="Tran B."/>
            <person name="Rogers Y.-H."/>
            <person name="Friedman R."/>
            <person name="Venter J.C."/>
        </authorList>
    </citation>
    <scope>NUCLEOTIDE SEQUENCE [LARGE SCALE GENOMIC DNA]</scope>
    <source>
        <strain evidence="2 3">D2</strain>
    </source>
</reference>
<dbReference type="AlphaFoldDB" id="A4CD18"/>
<protein>
    <submittedName>
        <fullName evidence="2">DNA-binding ATP-dependent protease La heat shock K-protein</fullName>
    </submittedName>
</protein>